<dbReference type="SUPFAM" id="SSF55073">
    <property type="entry name" value="Nucleotide cyclase"/>
    <property type="match status" value="1"/>
</dbReference>
<dbReference type="InterPro" id="IPR029787">
    <property type="entry name" value="Nucleotide_cyclase"/>
</dbReference>
<evidence type="ECO:0000313" key="3">
    <source>
        <dbReference type="EMBL" id="KKN22759.1"/>
    </source>
</evidence>
<feature type="domain" description="GGDEF" evidence="2">
    <location>
        <begin position="289"/>
        <end position="451"/>
    </location>
</feature>
<feature type="compositionally biased region" description="Basic and acidic residues" evidence="1">
    <location>
        <begin position="328"/>
        <end position="346"/>
    </location>
</feature>
<name>A0A0F9NY43_9ZZZZ</name>
<feature type="region of interest" description="Disordered" evidence="1">
    <location>
        <begin position="623"/>
        <end position="675"/>
    </location>
</feature>
<feature type="region of interest" description="Disordered" evidence="1">
    <location>
        <begin position="327"/>
        <end position="351"/>
    </location>
</feature>
<dbReference type="Pfam" id="PF00990">
    <property type="entry name" value="GGDEF"/>
    <property type="match status" value="1"/>
</dbReference>
<proteinExistence type="predicted"/>
<dbReference type="PANTHER" id="PTHR44757">
    <property type="entry name" value="DIGUANYLATE CYCLASE DGCP"/>
    <property type="match status" value="1"/>
</dbReference>
<dbReference type="PROSITE" id="PS50887">
    <property type="entry name" value="GGDEF"/>
    <property type="match status" value="1"/>
</dbReference>
<comment type="caution">
    <text evidence="3">The sequence shown here is derived from an EMBL/GenBank/DDBJ whole genome shotgun (WGS) entry which is preliminary data.</text>
</comment>
<dbReference type="EMBL" id="LAZR01003033">
    <property type="protein sequence ID" value="KKN22759.1"/>
    <property type="molecule type" value="Genomic_DNA"/>
</dbReference>
<dbReference type="CDD" id="cd01949">
    <property type="entry name" value="GGDEF"/>
    <property type="match status" value="1"/>
</dbReference>
<accession>A0A0F9NY43</accession>
<sequence>SLFRDIVVGPHAKLAMAGADAVGLRFPETARVMRQRNRAHYGEAGSKATDIYGTVVSTAAQITALLPLGPWGFAAAYAAMGAGGVRTDIAELRAQGVEISGKQEAIAAGLTGGVEGISGIVGWHVFGRIAGRLAAESGGKISKAAIEAAFKRGGSRAVARLMVTQTPKVVMAAAPGSAAEGLEEGITQYINNGIAIATYDPERDRFEGVLESGLIGAGMGPLGGAVQSQIRGDRGPAKETKKQQIARLEQGVAVAQKEARTDELTQLGNRLQEKEDIERIYSEADQTGESVAVVETDLGNFKAVNDTLGHEVGDSVIRAAGESMQEAIRAEERRDPERGEGRDSDAGARPADTIHSVNRVGGDEFPIKLRGVGSQAAVDSVMARAQKIFAEKVEAIIGDRLPAEAHPFIAWGAEIRSPGDTRTPEQLMKAAEARITDRKTQTKKVRGTPETREELTRLIAERQPKPDAEQQEVKVIPQDEVVDHVGEHADKEAFNQLVEEVGEDFVEVEITVDDVDIGALTKQTLSEKKANEFADMDAETAPPVVGFAGKGGKLRIRDGQHRVIAAAMRGEAKRAGKVKAIVPRSWAEGKGLIPKADEAGSLSKSEEVLRAINPKLWADREQRRLAETQSQEEQNTERQEAALEPQAESESEEILLQNQKLLPPDKRYKTTEPQRKRVRDLLAGAGKAIKGGYVEWLSTRGGRTDEWFRTKDRMRTEKNLTQHDLATLLDKGDEAFKKAGWNRRNPADQRAVTSAINGEIPVTDLPAPLQDFVNQARLAIDTVSLQAADLFEAVGLKKQAKVYRENVGKYLKAMFHNKSQGGLPKKALRLANSFYKFKRDRHAVVSRTGTLVKKYDTRAEALAHIEKSSEKSALRYVEPLTAEYRSEYQIDDPFFLVARSIAETKHNMEVVRLFHLAATTEAVKPPDGLEGPELAAWAKENGLVKLPGRGIFHELHKKYVPKVVAEDLMEVIAVPNTILRSLRAYERAFKEANTVLNPATHGTNAIGNTMVFSWLDGNTPFNPVKFVRYYVPALKHLLGKTSRVYRLALKHGMIRSDFVSVEIEQMGDPAKGYDSMLQSRMKRIATAPLRVARRIYELEDTWFKMASFLRHMDRGMSPEEAAQEVDRSYPNYNHLSKITKWIKRVPLLSPFVSFADQGPKKVLNHAKTPGGAIRIAAPYLALQFLDELGKWWLTDEQRILIEEAKSDSIIERQFQVVLPGIRNNRGAPVIWDLRNYIPFIRDVPTQRGSTLVVSPFTGPLVQGSQAQLSGTDTFTGHQFIREDQTWLENLAARGRQAFKSFAPIPSILRHSPASIERATATGLQDTALAILRALTGVRVDTPYIKERHVRSIVEEMILTDSFDEAEALVDTWNEQFRPLNRKELVFSNLMSAVDRRLTDRYNRALETAANKWIDGDFKGALREAKTYNKGKSDYAYEITEEDIKWKAEDFRAEGKTRGKY</sequence>
<dbReference type="InterPro" id="IPR000160">
    <property type="entry name" value="GGDEF_dom"/>
</dbReference>
<dbReference type="InterPro" id="IPR043128">
    <property type="entry name" value="Rev_trsase/Diguanyl_cyclase"/>
</dbReference>
<dbReference type="SMART" id="SM00267">
    <property type="entry name" value="GGDEF"/>
    <property type="match status" value="1"/>
</dbReference>
<dbReference type="PANTHER" id="PTHR44757:SF2">
    <property type="entry name" value="BIOFILM ARCHITECTURE MAINTENANCE PROTEIN MBAA"/>
    <property type="match status" value="1"/>
</dbReference>
<gene>
    <name evidence="3" type="ORF">LCGC14_0911950</name>
</gene>
<feature type="compositionally biased region" description="Basic and acidic residues" evidence="1">
    <location>
        <begin position="663"/>
        <end position="675"/>
    </location>
</feature>
<feature type="non-terminal residue" evidence="3">
    <location>
        <position position="1"/>
    </location>
</feature>
<evidence type="ECO:0000259" key="2">
    <source>
        <dbReference type="PROSITE" id="PS50887"/>
    </source>
</evidence>
<organism evidence="3">
    <name type="scientific">marine sediment metagenome</name>
    <dbReference type="NCBI Taxonomy" id="412755"/>
    <lineage>
        <taxon>unclassified sequences</taxon>
        <taxon>metagenomes</taxon>
        <taxon>ecological metagenomes</taxon>
    </lineage>
</organism>
<evidence type="ECO:0000256" key="1">
    <source>
        <dbReference type="SAM" id="MobiDB-lite"/>
    </source>
</evidence>
<dbReference type="Gene3D" id="3.30.70.270">
    <property type="match status" value="1"/>
</dbReference>
<protein>
    <recommendedName>
        <fullName evidence="2">GGDEF domain-containing protein</fullName>
    </recommendedName>
</protein>
<dbReference type="NCBIfam" id="TIGR00254">
    <property type="entry name" value="GGDEF"/>
    <property type="match status" value="1"/>
</dbReference>
<reference evidence="3" key="1">
    <citation type="journal article" date="2015" name="Nature">
        <title>Complex archaea that bridge the gap between prokaryotes and eukaryotes.</title>
        <authorList>
            <person name="Spang A."/>
            <person name="Saw J.H."/>
            <person name="Jorgensen S.L."/>
            <person name="Zaremba-Niedzwiedzka K."/>
            <person name="Martijn J."/>
            <person name="Lind A.E."/>
            <person name="van Eijk R."/>
            <person name="Schleper C."/>
            <person name="Guy L."/>
            <person name="Ettema T.J."/>
        </authorList>
    </citation>
    <scope>NUCLEOTIDE SEQUENCE</scope>
</reference>
<dbReference type="InterPro" id="IPR052155">
    <property type="entry name" value="Biofilm_reg_signaling"/>
</dbReference>